<sequence>MAHPAVSAFLRALDQFDRSKTRTEIFRLFCEMAYCALAKRASPFADQRDRLEAAYLACVGRFPKKDDVRRMPEMMALAIEAIAGGGIDFIGQVAAEIGALDAGLGQFFTPYEVSRLMAEMSLGDAREQIEAQGFITVSEPAAGAGGMVLALADALESQGFDPARHIWVEAMELSRSTFHMAFIQISTRGIAGRVINGSSLSLDVFEQAYTAAAPVFYGLHGDPFAKQKDAARRAAEAEEEARARTRELLRSTAPAQAHTVWQCD</sequence>
<dbReference type="RefSeq" id="WP_101754789.1">
    <property type="nucleotide sequence ID" value="NZ_CP025432.1"/>
</dbReference>
<dbReference type="InterPro" id="IPR029063">
    <property type="entry name" value="SAM-dependent_MTases_sf"/>
</dbReference>
<dbReference type="EMBL" id="CP025432">
    <property type="protein sequence ID" value="AUH66825.1"/>
    <property type="molecule type" value="Genomic_DNA"/>
</dbReference>
<evidence type="ECO:0000259" key="2">
    <source>
        <dbReference type="Pfam" id="PF02384"/>
    </source>
</evidence>
<gene>
    <name evidence="3" type="ORF">CX676_21245</name>
</gene>
<dbReference type="AlphaFoldDB" id="A0A2H5F5L3"/>
<dbReference type="PRINTS" id="PR00507">
    <property type="entry name" value="N12N6MTFRASE"/>
</dbReference>
<protein>
    <recommendedName>
        <fullName evidence="2">DNA methylase adenine-specific domain-containing protein</fullName>
    </recommendedName>
</protein>
<reference evidence="3 4" key="1">
    <citation type="journal article" date="2013" name="Antonie Van Leeuwenhoek">
        <title>Paracoccus zhejiangensis sp. nov., isolated from activated sludge in wastewater-treatment system.</title>
        <authorList>
            <person name="Wu Z.G."/>
            <person name="Zhang D.F."/>
            <person name="Liu Y.L."/>
            <person name="Wang F."/>
            <person name="Jiang X."/>
            <person name="Li C."/>
            <person name="Li S.P."/>
            <person name="Hong Q."/>
            <person name="Li W.J."/>
        </authorList>
    </citation>
    <scope>NUCLEOTIDE SEQUENCE [LARGE SCALE GENOMIC DNA]</scope>
    <source>
        <strain evidence="3 4">J6</strain>
        <plasmid evidence="4">Plasmid ppz02</plasmid>
    </source>
</reference>
<feature type="domain" description="DNA methylase adenine-specific" evidence="2">
    <location>
        <begin position="104"/>
        <end position="207"/>
    </location>
</feature>
<dbReference type="GO" id="GO:0008170">
    <property type="term" value="F:N-methyltransferase activity"/>
    <property type="evidence" value="ECO:0007669"/>
    <property type="project" value="InterPro"/>
</dbReference>
<dbReference type="Pfam" id="PF02384">
    <property type="entry name" value="N6_Mtase"/>
    <property type="match status" value="1"/>
</dbReference>
<keyword evidence="3" id="KW-0614">Plasmid</keyword>
<organism evidence="3 4">
    <name type="scientific">Paracoccus zhejiangensis</name>
    <dbReference type="NCBI Taxonomy" id="1077935"/>
    <lineage>
        <taxon>Bacteria</taxon>
        <taxon>Pseudomonadati</taxon>
        <taxon>Pseudomonadota</taxon>
        <taxon>Alphaproteobacteria</taxon>
        <taxon>Rhodobacterales</taxon>
        <taxon>Paracoccaceae</taxon>
        <taxon>Paracoccus</taxon>
    </lineage>
</organism>
<dbReference type="SUPFAM" id="SSF53335">
    <property type="entry name" value="S-adenosyl-L-methionine-dependent methyltransferases"/>
    <property type="match status" value="1"/>
</dbReference>
<dbReference type="Proteomes" id="UP000234530">
    <property type="component" value="Plasmid pPZ02"/>
</dbReference>
<dbReference type="Gene3D" id="3.40.50.150">
    <property type="entry name" value="Vaccinia Virus protein VP39"/>
    <property type="match status" value="1"/>
</dbReference>
<evidence type="ECO:0000313" key="3">
    <source>
        <dbReference type="EMBL" id="AUH66825.1"/>
    </source>
</evidence>
<dbReference type="GO" id="GO:0003677">
    <property type="term" value="F:DNA binding"/>
    <property type="evidence" value="ECO:0007669"/>
    <property type="project" value="InterPro"/>
</dbReference>
<dbReference type="OrthoDB" id="9784823at2"/>
<evidence type="ECO:0000256" key="1">
    <source>
        <dbReference type="ARBA" id="ARBA00006594"/>
    </source>
</evidence>
<keyword evidence="4" id="KW-1185">Reference proteome</keyword>
<accession>A0A2H5F5L3</accession>
<comment type="similarity">
    <text evidence="1">Belongs to the N(4)/N(6)-methyltransferase family.</text>
</comment>
<dbReference type="InterPro" id="IPR003356">
    <property type="entry name" value="DNA_methylase_A-5"/>
</dbReference>
<evidence type="ECO:0000313" key="4">
    <source>
        <dbReference type="Proteomes" id="UP000234530"/>
    </source>
</evidence>
<dbReference type="KEGG" id="pzh:CX676_21245"/>
<geneLocation type="plasmid" evidence="4">
    <name>ppz02</name>
</geneLocation>
<name>A0A2H5F5L3_9RHOB</name>
<proteinExistence type="inferred from homology"/>